<reference evidence="2" key="1">
    <citation type="journal article" date="2019" name="Int. J. Syst. Evol. Microbiol.">
        <title>The Global Catalogue of Microorganisms (GCM) 10K type strain sequencing project: providing services to taxonomists for standard genome sequencing and annotation.</title>
        <authorList>
            <consortium name="The Broad Institute Genomics Platform"/>
            <consortium name="The Broad Institute Genome Sequencing Center for Infectious Disease"/>
            <person name="Wu L."/>
            <person name="Ma J."/>
        </authorList>
    </citation>
    <scope>NUCLEOTIDE SEQUENCE [LARGE SCALE GENOMIC DNA]</scope>
    <source>
        <strain evidence="2">JCM 16548</strain>
    </source>
</reference>
<proteinExistence type="predicted"/>
<gene>
    <name evidence="1" type="ORF">GCM10022204_14970</name>
</gene>
<organism evidence="1 2">
    <name type="scientific">Microlunatus aurantiacus</name>
    <dbReference type="NCBI Taxonomy" id="446786"/>
    <lineage>
        <taxon>Bacteria</taxon>
        <taxon>Bacillati</taxon>
        <taxon>Actinomycetota</taxon>
        <taxon>Actinomycetes</taxon>
        <taxon>Propionibacteriales</taxon>
        <taxon>Propionibacteriaceae</taxon>
        <taxon>Microlunatus</taxon>
    </lineage>
</organism>
<keyword evidence="2" id="KW-1185">Reference proteome</keyword>
<dbReference type="Proteomes" id="UP001500051">
    <property type="component" value="Unassembled WGS sequence"/>
</dbReference>
<sequence length="64" mass="7292">MKETELWARLDTHLGRGYSRVWSAEHSLAELDSRTVDQALAAGLSAKEIWRAVWTALDLPARER</sequence>
<protein>
    <submittedName>
        <fullName evidence="1">DUF3046 domain-containing protein</fullName>
    </submittedName>
</protein>
<accession>A0ABP7D187</accession>
<evidence type="ECO:0000313" key="2">
    <source>
        <dbReference type="Proteomes" id="UP001500051"/>
    </source>
</evidence>
<dbReference type="RefSeq" id="WP_344811687.1">
    <property type="nucleotide sequence ID" value="NZ_BAAAYX010000003.1"/>
</dbReference>
<dbReference type="EMBL" id="BAAAYX010000003">
    <property type="protein sequence ID" value="GAA3699447.1"/>
    <property type="molecule type" value="Genomic_DNA"/>
</dbReference>
<evidence type="ECO:0000313" key="1">
    <source>
        <dbReference type="EMBL" id="GAA3699447.1"/>
    </source>
</evidence>
<dbReference type="InterPro" id="IPR021408">
    <property type="entry name" value="DUF3046"/>
</dbReference>
<name>A0ABP7D187_9ACTN</name>
<dbReference type="Pfam" id="PF11248">
    <property type="entry name" value="DUF3046"/>
    <property type="match status" value="1"/>
</dbReference>
<comment type="caution">
    <text evidence="1">The sequence shown here is derived from an EMBL/GenBank/DDBJ whole genome shotgun (WGS) entry which is preliminary data.</text>
</comment>